<comment type="caution">
    <text evidence="2">The sequence shown here is derived from an EMBL/GenBank/DDBJ whole genome shotgun (WGS) entry which is preliminary data.</text>
</comment>
<dbReference type="RefSeq" id="WP_200343483.1">
    <property type="nucleotide sequence ID" value="NZ_NRRL01000137.1"/>
</dbReference>
<protein>
    <recommendedName>
        <fullName evidence="1">Putative DNA-binding domain-containing protein</fullName>
    </recommendedName>
</protein>
<feature type="domain" description="Putative DNA-binding" evidence="1">
    <location>
        <begin position="8"/>
        <end position="96"/>
    </location>
</feature>
<reference evidence="2 3" key="1">
    <citation type="journal article" date="2020" name="Microorganisms">
        <title>Osmotic Adaptation and Compatible Solute Biosynthesis of Phototrophic Bacteria as Revealed from Genome Analyses.</title>
        <authorList>
            <person name="Imhoff J.F."/>
            <person name="Rahn T."/>
            <person name="Kunzel S."/>
            <person name="Keller A."/>
            <person name="Neulinger S.C."/>
        </authorList>
    </citation>
    <scope>NUCLEOTIDE SEQUENCE [LARGE SCALE GENOMIC DNA]</scope>
    <source>
        <strain evidence="2 3">DSM 9895</strain>
    </source>
</reference>
<accession>A0ABS1DLB8</accession>
<dbReference type="Gene3D" id="1.10.150.690">
    <property type="entry name" value="DUF2063"/>
    <property type="match status" value="1"/>
</dbReference>
<evidence type="ECO:0000313" key="2">
    <source>
        <dbReference type="EMBL" id="MBK1671024.1"/>
    </source>
</evidence>
<dbReference type="Pfam" id="PF09836">
    <property type="entry name" value="DUF2063"/>
    <property type="match status" value="1"/>
</dbReference>
<proteinExistence type="predicted"/>
<dbReference type="InterPro" id="IPR018640">
    <property type="entry name" value="DUF2063"/>
</dbReference>
<evidence type="ECO:0000259" key="1">
    <source>
        <dbReference type="Pfam" id="PF09836"/>
    </source>
</evidence>
<organism evidence="2 3">
    <name type="scientific">Rhodovibrio sodomensis</name>
    <dbReference type="NCBI Taxonomy" id="1088"/>
    <lineage>
        <taxon>Bacteria</taxon>
        <taxon>Pseudomonadati</taxon>
        <taxon>Pseudomonadota</taxon>
        <taxon>Alphaproteobacteria</taxon>
        <taxon>Rhodospirillales</taxon>
        <taxon>Rhodovibrionaceae</taxon>
        <taxon>Rhodovibrio</taxon>
    </lineage>
</organism>
<evidence type="ECO:0000313" key="3">
    <source>
        <dbReference type="Proteomes" id="UP001296873"/>
    </source>
</evidence>
<name>A0ABS1DLB8_9PROT</name>
<sequence>MPALKVYQEGMRAVVIGGDPVQLADHGADPADTWRAAVYRNTYAAGCAEALGSSFPAVSALVGRDYFRALAQAYVGEHPPSRRSLVGYGAAMADFLRSFPPVAELAYLPAVAALDRAWLEAHVAADAEPMTAEHAAALESAGGLDSVAVDLHPSVQRIALNWTVYPLWKALRAGETPGEEALQLSRAEDAVLVWRPGQEVRHRRLSGAEAAFLGETDGGGTLGEGADAAARADPDADIAPLFAQLLHDGVLVQPPQAA</sequence>
<dbReference type="Proteomes" id="UP001296873">
    <property type="component" value="Unassembled WGS sequence"/>
</dbReference>
<keyword evidence="3" id="KW-1185">Reference proteome</keyword>
<gene>
    <name evidence="2" type="ORF">CKO28_23740</name>
</gene>
<dbReference type="EMBL" id="NRRL01000137">
    <property type="protein sequence ID" value="MBK1671024.1"/>
    <property type="molecule type" value="Genomic_DNA"/>
</dbReference>
<dbReference type="InterPro" id="IPR044922">
    <property type="entry name" value="DUF2063_N_sf"/>
</dbReference>